<dbReference type="InterPro" id="IPR000266">
    <property type="entry name" value="Ribosomal_uS17"/>
</dbReference>
<dbReference type="AlphaFoldDB" id="A0A5K1AWE9"/>
<evidence type="ECO:0000256" key="1">
    <source>
        <dbReference type="ARBA" id="ARBA00010254"/>
    </source>
</evidence>
<sequence>MEVIRIYAHPKYKHRTKSKKKYQAHNTHNQINVILQFEKSRPISKTKTRLAITVVAKNKLKTPEATGARSIIGSSPALFSFWFILSLLLLLHLLVNCG</sequence>
<keyword evidence="3" id="KW-0687">Ribonucleoprotein</keyword>
<keyword evidence="2" id="KW-0689">Ribosomal protein</keyword>
<gene>
    <name evidence="5" type="ORF">NYM_LOCUS12634</name>
</gene>
<dbReference type="Pfam" id="PF00366">
    <property type="entry name" value="Ribosomal_S17"/>
    <property type="match status" value="1"/>
</dbReference>
<keyword evidence="4" id="KW-0812">Transmembrane</keyword>
<evidence type="ECO:0000256" key="2">
    <source>
        <dbReference type="ARBA" id="ARBA00022980"/>
    </source>
</evidence>
<feature type="transmembrane region" description="Helical" evidence="4">
    <location>
        <begin position="77"/>
        <end position="95"/>
    </location>
</feature>
<dbReference type="GO" id="GO:0003735">
    <property type="term" value="F:structural constituent of ribosome"/>
    <property type="evidence" value="ECO:0007669"/>
    <property type="project" value="InterPro"/>
</dbReference>
<protein>
    <submittedName>
        <fullName evidence="5">Uncharacterized protein</fullName>
    </submittedName>
</protein>
<name>A0A5K1AWE9_9MAGN</name>
<dbReference type="Gramene" id="NC2G0036520.1">
    <property type="protein sequence ID" value="NC2G0036520.1:cds"/>
    <property type="gene ID" value="NC2G0036520"/>
</dbReference>
<keyword evidence="4" id="KW-0472">Membrane</keyword>
<dbReference type="EMBL" id="LR721780">
    <property type="protein sequence ID" value="VVW06108.1"/>
    <property type="molecule type" value="Genomic_DNA"/>
</dbReference>
<dbReference type="InterPro" id="IPR012340">
    <property type="entry name" value="NA-bd_OB-fold"/>
</dbReference>
<dbReference type="SUPFAM" id="SSF50249">
    <property type="entry name" value="Nucleic acid-binding proteins"/>
    <property type="match status" value="1"/>
</dbReference>
<organism evidence="5">
    <name type="scientific">Nymphaea colorata</name>
    <name type="common">pocket water lily</name>
    <dbReference type="NCBI Taxonomy" id="210225"/>
    <lineage>
        <taxon>Eukaryota</taxon>
        <taxon>Viridiplantae</taxon>
        <taxon>Streptophyta</taxon>
        <taxon>Embryophyta</taxon>
        <taxon>Tracheophyta</taxon>
        <taxon>Spermatophyta</taxon>
        <taxon>Magnoliopsida</taxon>
        <taxon>Nymphaeales</taxon>
        <taxon>Nymphaeaceae</taxon>
        <taxon>Nymphaea</taxon>
    </lineage>
</organism>
<proteinExistence type="inferred from homology"/>
<comment type="similarity">
    <text evidence="1">Belongs to the universal ribosomal protein uS17 family.</text>
</comment>
<dbReference type="Gene3D" id="2.40.50.140">
    <property type="entry name" value="Nucleic acid-binding proteins"/>
    <property type="match status" value="1"/>
</dbReference>
<reference evidence="5" key="1">
    <citation type="submission" date="2019-09" db="EMBL/GenBank/DDBJ databases">
        <authorList>
            <person name="Zhang L."/>
        </authorList>
    </citation>
    <scope>NUCLEOTIDE SEQUENCE</scope>
</reference>
<evidence type="ECO:0000256" key="4">
    <source>
        <dbReference type="SAM" id="Phobius"/>
    </source>
</evidence>
<keyword evidence="4" id="KW-1133">Transmembrane helix</keyword>
<dbReference type="GO" id="GO:0005840">
    <property type="term" value="C:ribosome"/>
    <property type="evidence" value="ECO:0007669"/>
    <property type="project" value="UniProtKB-KW"/>
</dbReference>
<evidence type="ECO:0000256" key="3">
    <source>
        <dbReference type="ARBA" id="ARBA00023274"/>
    </source>
</evidence>
<accession>A0A5K1AWE9</accession>
<dbReference type="GO" id="GO:0006412">
    <property type="term" value="P:translation"/>
    <property type="evidence" value="ECO:0007669"/>
    <property type="project" value="InterPro"/>
</dbReference>
<evidence type="ECO:0000313" key="5">
    <source>
        <dbReference type="EMBL" id="VVW06108.1"/>
    </source>
</evidence>
<dbReference type="GO" id="GO:1990904">
    <property type="term" value="C:ribonucleoprotein complex"/>
    <property type="evidence" value="ECO:0007669"/>
    <property type="project" value="UniProtKB-KW"/>
</dbReference>